<dbReference type="GO" id="GO:0000976">
    <property type="term" value="F:transcription cis-regulatory region binding"/>
    <property type="evidence" value="ECO:0007669"/>
    <property type="project" value="TreeGrafter"/>
</dbReference>
<proteinExistence type="predicted"/>
<dbReference type="InterPro" id="IPR028082">
    <property type="entry name" value="Peripla_BP_I"/>
</dbReference>
<evidence type="ECO:0000259" key="4">
    <source>
        <dbReference type="PROSITE" id="PS50949"/>
    </source>
</evidence>
<reference evidence="5 6" key="1">
    <citation type="submission" date="2016-04" db="EMBL/GenBank/DDBJ databases">
        <title>Draft genome of an Enterococcus thailandicus strain isolated from bovine feces.</title>
        <authorList>
            <person name="Beukers A.G."/>
            <person name="Zaheer R."/>
            <person name="Goji N."/>
            <person name="Cook S.R."/>
            <person name="Amoako K."/>
            <person name="Chaves A.V."/>
            <person name="Ward M.P."/>
            <person name="Mcallister T.A."/>
        </authorList>
    </citation>
    <scope>NUCLEOTIDE SEQUENCE [LARGE SCALE GENOMIC DNA]</scope>
    <source>
        <strain evidence="5 6">F0711D 46</strain>
    </source>
</reference>
<keyword evidence="3" id="KW-0804">Transcription</keyword>
<dbReference type="PROSITE" id="PS50949">
    <property type="entry name" value="HTH_GNTR"/>
    <property type="match status" value="1"/>
</dbReference>
<dbReference type="Pfam" id="PF00392">
    <property type="entry name" value="GntR"/>
    <property type="match status" value="1"/>
</dbReference>
<dbReference type="InterPro" id="IPR036388">
    <property type="entry name" value="WH-like_DNA-bd_sf"/>
</dbReference>
<dbReference type="InterPro" id="IPR046335">
    <property type="entry name" value="LacI/GalR-like_sensor"/>
</dbReference>
<protein>
    <submittedName>
        <fullName evidence="5">GntR family transcriptional regulator</fullName>
    </submittedName>
</protein>
<dbReference type="PANTHER" id="PTHR30146">
    <property type="entry name" value="LACI-RELATED TRANSCRIPTIONAL REPRESSOR"/>
    <property type="match status" value="1"/>
</dbReference>
<evidence type="ECO:0000256" key="2">
    <source>
        <dbReference type="ARBA" id="ARBA00023125"/>
    </source>
</evidence>
<dbReference type="GO" id="GO:0003700">
    <property type="term" value="F:DNA-binding transcription factor activity"/>
    <property type="evidence" value="ECO:0007669"/>
    <property type="project" value="InterPro"/>
</dbReference>
<keyword evidence="2" id="KW-0238">DNA-binding</keyword>
<dbReference type="SMART" id="SM00345">
    <property type="entry name" value="HTH_GNTR"/>
    <property type="match status" value="1"/>
</dbReference>
<evidence type="ECO:0000313" key="6">
    <source>
        <dbReference type="Proteomes" id="UP000078516"/>
    </source>
</evidence>
<dbReference type="PANTHER" id="PTHR30146:SF109">
    <property type="entry name" value="HTH-TYPE TRANSCRIPTIONAL REGULATOR GALS"/>
    <property type="match status" value="1"/>
</dbReference>
<keyword evidence="1" id="KW-0805">Transcription regulation</keyword>
<evidence type="ECO:0000313" key="5">
    <source>
        <dbReference type="EMBL" id="OAQ56625.1"/>
    </source>
</evidence>
<dbReference type="EMBL" id="LWMN01000004">
    <property type="protein sequence ID" value="OAQ56625.1"/>
    <property type="molecule type" value="Genomic_DNA"/>
</dbReference>
<dbReference type="Pfam" id="PF13377">
    <property type="entry name" value="Peripla_BP_3"/>
    <property type="match status" value="1"/>
</dbReference>
<keyword evidence="6" id="KW-1185">Reference proteome</keyword>
<evidence type="ECO:0000256" key="1">
    <source>
        <dbReference type="ARBA" id="ARBA00023015"/>
    </source>
</evidence>
<sequence>MEQPLYKKIFIDLHNAILDGTLAIDSQVPTEKELSQKYQVSRITSKRALTELEQLGLIYRIRGKGSFVKADNPETSVVHIQKTKRILFLFPFLTDLSVGDFTEGLNPIMQENQFDVLMTSLDFLQTKTAKEVMDEFDGLIYYAIDTEQHLDLLFELSLKDFPVIILDKKIYELPFPTVLSDNFAGGSIATNQLIADGHQKIGFLFGEPTHPQSVRQRYLGYLEALDKANLAFHTALDDQKATNKELLNYIKEHQLTAFVCENDLVAIQTMNQLKQAGFSVPADFSIIGFDDIQAAALVDPPLTTIAQNFKELGKSAGEKLIHWLETKESPADTKYPVTLITRHSTKELNNEHSTN</sequence>
<dbReference type="PRINTS" id="PR00035">
    <property type="entry name" value="HTHGNTR"/>
</dbReference>
<dbReference type="Proteomes" id="UP000078516">
    <property type="component" value="Unassembled WGS sequence"/>
</dbReference>
<accession>A0A179ETT6</accession>
<dbReference type="InterPro" id="IPR000524">
    <property type="entry name" value="Tscrpt_reg_HTH_GntR"/>
</dbReference>
<dbReference type="Gene3D" id="1.10.10.10">
    <property type="entry name" value="Winged helix-like DNA-binding domain superfamily/Winged helix DNA-binding domain"/>
    <property type="match status" value="1"/>
</dbReference>
<dbReference type="CDD" id="cd06267">
    <property type="entry name" value="PBP1_LacI_sugar_binding-like"/>
    <property type="match status" value="1"/>
</dbReference>
<organism evidence="5 6">
    <name type="scientific">Enterococcus thailandicus</name>
    <dbReference type="NCBI Taxonomy" id="417368"/>
    <lineage>
        <taxon>Bacteria</taxon>
        <taxon>Bacillati</taxon>
        <taxon>Bacillota</taxon>
        <taxon>Bacilli</taxon>
        <taxon>Lactobacillales</taxon>
        <taxon>Enterococcaceae</taxon>
        <taxon>Enterococcus</taxon>
    </lineage>
</organism>
<comment type="caution">
    <text evidence="5">The sequence shown here is derived from an EMBL/GenBank/DDBJ whole genome shotgun (WGS) entry which is preliminary data.</text>
</comment>
<dbReference type="InterPro" id="IPR036390">
    <property type="entry name" value="WH_DNA-bd_sf"/>
</dbReference>
<dbReference type="SUPFAM" id="SSF46785">
    <property type="entry name" value="Winged helix' DNA-binding domain"/>
    <property type="match status" value="1"/>
</dbReference>
<dbReference type="RefSeq" id="WP_067481665.1">
    <property type="nucleotide sequence ID" value="NZ_JBKIZR010000015.1"/>
</dbReference>
<evidence type="ECO:0000256" key="3">
    <source>
        <dbReference type="ARBA" id="ARBA00023163"/>
    </source>
</evidence>
<feature type="domain" description="HTH gntR-type" evidence="4">
    <location>
        <begin position="3"/>
        <end position="71"/>
    </location>
</feature>
<dbReference type="CDD" id="cd07377">
    <property type="entry name" value="WHTH_GntR"/>
    <property type="match status" value="1"/>
</dbReference>
<dbReference type="AlphaFoldDB" id="A0A179ETT6"/>
<dbReference type="Gene3D" id="3.40.50.2300">
    <property type="match status" value="2"/>
</dbReference>
<gene>
    <name evidence="5" type="ORF">A6E74_12090</name>
</gene>
<name>A0A179ETT6_ENTTH</name>
<dbReference type="SUPFAM" id="SSF53822">
    <property type="entry name" value="Periplasmic binding protein-like I"/>
    <property type="match status" value="1"/>
</dbReference>